<dbReference type="EMBL" id="KQ965747">
    <property type="protein sequence ID" value="KXS17379.1"/>
    <property type="molecule type" value="Genomic_DNA"/>
</dbReference>
<dbReference type="SUPFAM" id="SSF46689">
    <property type="entry name" value="Homeodomain-like"/>
    <property type="match status" value="1"/>
</dbReference>
<name>A0A139AKR7_GONPJ</name>
<gene>
    <name evidence="1" type="ORF">M427DRAFT_30513</name>
</gene>
<accession>A0A139AKR7</accession>
<protein>
    <submittedName>
        <fullName evidence="1">Uncharacterized protein</fullName>
    </submittedName>
</protein>
<keyword evidence="2" id="KW-1185">Reference proteome</keyword>
<dbReference type="Proteomes" id="UP000070544">
    <property type="component" value="Unassembled WGS sequence"/>
</dbReference>
<dbReference type="InterPro" id="IPR009057">
    <property type="entry name" value="Homeodomain-like_sf"/>
</dbReference>
<organism evidence="1 2">
    <name type="scientific">Gonapodya prolifera (strain JEL478)</name>
    <name type="common">Monoblepharis prolifera</name>
    <dbReference type="NCBI Taxonomy" id="1344416"/>
    <lineage>
        <taxon>Eukaryota</taxon>
        <taxon>Fungi</taxon>
        <taxon>Fungi incertae sedis</taxon>
        <taxon>Chytridiomycota</taxon>
        <taxon>Chytridiomycota incertae sedis</taxon>
        <taxon>Monoblepharidomycetes</taxon>
        <taxon>Monoblepharidales</taxon>
        <taxon>Gonapodyaceae</taxon>
        <taxon>Gonapodya</taxon>
    </lineage>
</organism>
<evidence type="ECO:0000313" key="1">
    <source>
        <dbReference type="EMBL" id="KXS17379.1"/>
    </source>
</evidence>
<sequence length="125" mass="14626">MTPSRRGMPGHLNPSQMSIIICELRKRGMTPKELAQEFQVTERTIYNWNNAPLVPPPRRRNRPLGRRPLVNAEGQHAIFEWLLDDPTRRQEDAAKHFSELWSIRLSQQVVSLYMQKFDFGLVDTN</sequence>
<evidence type="ECO:0000313" key="2">
    <source>
        <dbReference type="Proteomes" id="UP000070544"/>
    </source>
</evidence>
<dbReference type="AlphaFoldDB" id="A0A139AKR7"/>
<reference evidence="1 2" key="1">
    <citation type="journal article" date="2015" name="Genome Biol. Evol.">
        <title>Phylogenomic analyses indicate that early fungi evolved digesting cell walls of algal ancestors of land plants.</title>
        <authorList>
            <person name="Chang Y."/>
            <person name="Wang S."/>
            <person name="Sekimoto S."/>
            <person name="Aerts A.L."/>
            <person name="Choi C."/>
            <person name="Clum A."/>
            <person name="LaButti K.M."/>
            <person name="Lindquist E.A."/>
            <person name="Yee Ngan C."/>
            <person name="Ohm R.A."/>
            <person name="Salamov A.A."/>
            <person name="Grigoriev I.V."/>
            <person name="Spatafora J.W."/>
            <person name="Berbee M.L."/>
        </authorList>
    </citation>
    <scope>NUCLEOTIDE SEQUENCE [LARGE SCALE GENOMIC DNA]</scope>
    <source>
        <strain evidence="1 2">JEL478</strain>
    </source>
</reference>
<proteinExistence type="predicted"/>